<dbReference type="InterPro" id="IPR046342">
    <property type="entry name" value="CBS_dom_sf"/>
</dbReference>
<evidence type="ECO:0000256" key="6">
    <source>
        <dbReference type="ARBA" id="ARBA00023122"/>
    </source>
</evidence>
<feature type="domain" description="CNNM transmembrane" evidence="13">
    <location>
        <begin position="1"/>
        <end position="179"/>
    </location>
</feature>
<reference evidence="14" key="1">
    <citation type="submission" date="2023-10" db="EMBL/GenBank/DDBJ databases">
        <title>Screening of Alkalihalophilus pseudofirmusBZ-TG-HK211 and Its Alleviation of Salt Stress on Rapeseed Growth.</title>
        <authorList>
            <person name="Zhao B."/>
            <person name="Guo T."/>
        </authorList>
    </citation>
    <scope>NUCLEOTIDE SEQUENCE</scope>
    <source>
        <strain evidence="14">BZ-TG-HK211</strain>
    </source>
</reference>
<dbReference type="Proteomes" id="UP001285636">
    <property type="component" value="Unassembled WGS sequence"/>
</dbReference>
<evidence type="ECO:0000256" key="10">
    <source>
        <dbReference type="SAM" id="Phobius"/>
    </source>
</evidence>
<dbReference type="GO" id="GO:0050660">
    <property type="term" value="F:flavin adenine dinucleotide binding"/>
    <property type="evidence" value="ECO:0007669"/>
    <property type="project" value="InterPro"/>
</dbReference>
<evidence type="ECO:0000256" key="7">
    <source>
        <dbReference type="ARBA" id="ARBA00023136"/>
    </source>
</evidence>
<keyword evidence="7 9" id="KW-0472">Membrane</keyword>
<feature type="transmembrane region" description="Helical" evidence="10">
    <location>
        <begin position="114"/>
        <end position="136"/>
    </location>
</feature>
<gene>
    <name evidence="14" type="ORF">RYX45_06545</name>
</gene>
<dbReference type="PROSITE" id="PS51846">
    <property type="entry name" value="CNNM"/>
    <property type="match status" value="1"/>
</dbReference>
<dbReference type="AlphaFoldDB" id="A0AAJ2KXA6"/>
<dbReference type="InterPro" id="IPR044751">
    <property type="entry name" value="Ion_transp-like_CBS"/>
</dbReference>
<protein>
    <submittedName>
        <fullName evidence="14">CNNM domain-containing protein</fullName>
    </submittedName>
</protein>
<evidence type="ECO:0000256" key="3">
    <source>
        <dbReference type="ARBA" id="ARBA00022692"/>
    </source>
</evidence>
<evidence type="ECO:0000256" key="9">
    <source>
        <dbReference type="PROSITE-ProRule" id="PRU01193"/>
    </source>
</evidence>
<sequence length="413" mass="46892">MFIALVFFLFMSFFLSGSETALTAVNKTRVQSRAENNDIKAQKLLELISKPDQFITGILIGNNISNIMLPTLVTIIAIEYGINIGIATGILTVVLIIFAEVLPKSVAATFSTRIAYTVAPVIRVLIVLFKPLIYLLSKFTNIVINILSKGNNEENGFSKEEIKTMVDIALTEGTFVKEESQRIKGAIDFYTKDVRDALKTPRTEIDGLPCDVTFEDARQIVMESNYTRYPVYKDNMDNIVGVFHSKLLLKWSLNSSMEIKDFMDNSPLFVTEFISIERVFKMMLKEKKHLAIVIDEYGGTTGIISHEDIIEAMIGQDIEDETDDAGEVLIQELTDTHITCNGKLTIRRFNEIFKAKVPEEYDTISGFMYKELGHIPDEGETFEFHHLHFEVREMNDNKIVQVRVTKKLKTQLE</sequence>
<feature type="signal peptide" evidence="11">
    <location>
        <begin position="1"/>
        <end position="23"/>
    </location>
</feature>
<evidence type="ECO:0000256" key="5">
    <source>
        <dbReference type="ARBA" id="ARBA00022989"/>
    </source>
</evidence>
<organism evidence="14 15">
    <name type="scientific">Alkalihalophilus pseudofirmus</name>
    <name type="common">Bacillus pseudofirmus</name>
    <dbReference type="NCBI Taxonomy" id="79885"/>
    <lineage>
        <taxon>Bacteria</taxon>
        <taxon>Bacillati</taxon>
        <taxon>Bacillota</taxon>
        <taxon>Bacilli</taxon>
        <taxon>Bacillales</taxon>
        <taxon>Bacillaceae</taxon>
        <taxon>Alkalihalophilus</taxon>
    </lineage>
</organism>
<comment type="similarity">
    <text evidence="2">Belongs to the UPF0053 family.</text>
</comment>
<comment type="caution">
    <text evidence="14">The sequence shown here is derived from an EMBL/GenBank/DDBJ whole genome shotgun (WGS) entry which is preliminary data.</text>
</comment>
<dbReference type="PANTHER" id="PTHR22777">
    <property type="entry name" value="HEMOLYSIN-RELATED"/>
    <property type="match status" value="1"/>
</dbReference>
<dbReference type="RefSeq" id="WP_323466275.1">
    <property type="nucleotide sequence ID" value="NZ_CP144224.1"/>
</dbReference>
<accession>A0AAJ2KXA6</accession>
<dbReference type="PROSITE" id="PS51371">
    <property type="entry name" value="CBS"/>
    <property type="match status" value="1"/>
</dbReference>
<proteinExistence type="inferred from homology"/>
<dbReference type="Gene3D" id="3.10.580.10">
    <property type="entry name" value="CBS-domain"/>
    <property type="match status" value="1"/>
</dbReference>
<dbReference type="SUPFAM" id="SSF56176">
    <property type="entry name" value="FAD-binding/transporter-associated domain-like"/>
    <property type="match status" value="1"/>
</dbReference>
<name>A0AAJ2KXA6_ALKPS</name>
<dbReference type="InterPro" id="IPR016169">
    <property type="entry name" value="FAD-bd_PCMH_sub2"/>
</dbReference>
<dbReference type="Gene3D" id="3.30.465.10">
    <property type="match status" value="1"/>
</dbReference>
<evidence type="ECO:0000256" key="11">
    <source>
        <dbReference type="SAM" id="SignalP"/>
    </source>
</evidence>
<evidence type="ECO:0000313" key="15">
    <source>
        <dbReference type="Proteomes" id="UP001285636"/>
    </source>
</evidence>
<feature type="domain" description="CBS" evidence="12">
    <location>
        <begin position="263"/>
        <end position="321"/>
    </location>
</feature>
<dbReference type="EMBL" id="JAWJAY010000001">
    <property type="protein sequence ID" value="MDV2884830.1"/>
    <property type="molecule type" value="Genomic_DNA"/>
</dbReference>
<feature type="transmembrane region" description="Helical" evidence="10">
    <location>
        <begin position="80"/>
        <end position="102"/>
    </location>
</feature>
<dbReference type="PANTHER" id="PTHR22777:SF17">
    <property type="entry name" value="UPF0053 PROTEIN SLL0260"/>
    <property type="match status" value="1"/>
</dbReference>
<keyword evidence="5 9" id="KW-1133">Transmembrane helix</keyword>
<keyword evidence="3 9" id="KW-0812">Transmembrane</keyword>
<keyword evidence="6 8" id="KW-0129">CBS domain</keyword>
<evidence type="ECO:0000259" key="12">
    <source>
        <dbReference type="PROSITE" id="PS51371"/>
    </source>
</evidence>
<dbReference type="InterPro" id="IPR002550">
    <property type="entry name" value="CNNM"/>
</dbReference>
<dbReference type="SUPFAM" id="SSF54631">
    <property type="entry name" value="CBS-domain pair"/>
    <property type="match status" value="1"/>
</dbReference>
<dbReference type="Pfam" id="PF01595">
    <property type="entry name" value="CNNM"/>
    <property type="match status" value="1"/>
</dbReference>
<evidence type="ECO:0000256" key="1">
    <source>
        <dbReference type="ARBA" id="ARBA00004141"/>
    </source>
</evidence>
<dbReference type="InterPro" id="IPR036318">
    <property type="entry name" value="FAD-bd_PCMH-like_sf"/>
</dbReference>
<dbReference type="GO" id="GO:0005886">
    <property type="term" value="C:plasma membrane"/>
    <property type="evidence" value="ECO:0007669"/>
    <property type="project" value="TreeGrafter"/>
</dbReference>
<keyword evidence="4" id="KW-0677">Repeat</keyword>
<dbReference type="SMART" id="SM01091">
    <property type="entry name" value="CorC_HlyC"/>
    <property type="match status" value="1"/>
</dbReference>
<evidence type="ECO:0000256" key="4">
    <source>
        <dbReference type="ARBA" id="ARBA00022737"/>
    </source>
</evidence>
<evidence type="ECO:0000256" key="2">
    <source>
        <dbReference type="ARBA" id="ARBA00006337"/>
    </source>
</evidence>
<evidence type="ECO:0000256" key="8">
    <source>
        <dbReference type="PROSITE-ProRule" id="PRU00703"/>
    </source>
</evidence>
<dbReference type="Pfam" id="PF03471">
    <property type="entry name" value="CorC_HlyC"/>
    <property type="match status" value="1"/>
</dbReference>
<keyword evidence="11" id="KW-0732">Signal</keyword>
<evidence type="ECO:0000313" key="14">
    <source>
        <dbReference type="EMBL" id="MDV2884830.1"/>
    </source>
</evidence>
<dbReference type="CDD" id="cd04590">
    <property type="entry name" value="CBS_pair_CorC_HlyC_assoc"/>
    <property type="match status" value="1"/>
</dbReference>
<dbReference type="Pfam" id="PF00571">
    <property type="entry name" value="CBS"/>
    <property type="match status" value="2"/>
</dbReference>
<evidence type="ECO:0000259" key="13">
    <source>
        <dbReference type="PROSITE" id="PS51846"/>
    </source>
</evidence>
<feature type="chain" id="PRO_5042534450" evidence="11">
    <location>
        <begin position="24"/>
        <end position="413"/>
    </location>
</feature>
<dbReference type="InterPro" id="IPR000644">
    <property type="entry name" value="CBS_dom"/>
</dbReference>
<dbReference type="InterPro" id="IPR005170">
    <property type="entry name" value="Transptr-assoc_dom"/>
</dbReference>
<comment type="subcellular location">
    <subcellularLocation>
        <location evidence="1">Membrane</location>
        <topology evidence="1">Multi-pass membrane protein</topology>
    </subcellularLocation>
</comment>